<dbReference type="SUPFAM" id="SSF55729">
    <property type="entry name" value="Acyl-CoA N-acyltransferases (Nat)"/>
    <property type="match status" value="1"/>
</dbReference>
<dbReference type="InterPro" id="IPR000182">
    <property type="entry name" value="GNAT_dom"/>
</dbReference>
<evidence type="ECO:0000313" key="4">
    <source>
        <dbReference type="EMBL" id="TDN45171.1"/>
    </source>
</evidence>
<feature type="domain" description="N-acetyltransferase" evidence="3">
    <location>
        <begin position="11"/>
        <end position="153"/>
    </location>
</feature>
<evidence type="ECO:0000256" key="1">
    <source>
        <dbReference type="ARBA" id="ARBA00022679"/>
    </source>
</evidence>
<gene>
    <name evidence="4" type="ORF">EDF64_10395</name>
</gene>
<sequence>MQPLPFSVTADRFDHYDAVRLRAAARIEVDRIYGRPADVGRPLTEATAAAHVLARDTTGTALGTGSLTAAGDGVFEIRRLFVRPDRRGRGIGDALLLELLAQAEELQAPAVVAETGVLQPHAVNLFLRHGFQRIRPFGPYREQAGSICFARPL</sequence>
<dbReference type="RefSeq" id="WP_166645613.1">
    <property type="nucleotide sequence ID" value="NZ_SNVW01000003.1"/>
</dbReference>
<comment type="caution">
    <text evidence="4">The sequence shown here is derived from an EMBL/GenBank/DDBJ whole genome shotgun (WGS) entry which is preliminary data.</text>
</comment>
<dbReference type="CDD" id="cd04301">
    <property type="entry name" value="NAT_SF"/>
    <property type="match status" value="1"/>
</dbReference>
<dbReference type="AlphaFoldDB" id="A0A4R6DK62"/>
<dbReference type="Proteomes" id="UP000295764">
    <property type="component" value="Unassembled WGS sequence"/>
</dbReference>
<dbReference type="InterPro" id="IPR016181">
    <property type="entry name" value="Acyl_CoA_acyltransferase"/>
</dbReference>
<proteinExistence type="predicted"/>
<name>A0A4R6DK62_9MICO</name>
<accession>A0A4R6DK62</accession>
<dbReference type="PANTHER" id="PTHR43877:SF2">
    <property type="entry name" value="AMINOALKYLPHOSPHONATE N-ACETYLTRANSFERASE-RELATED"/>
    <property type="match status" value="1"/>
</dbReference>
<protein>
    <submittedName>
        <fullName evidence="4">Acetyltransferase (GNAT) family protein</fullName>
    </submittedName>
</protein>
<dbReference type="PROSITE" id="PS51186">
    <property type="entry name" value="GNAT"/>
    <property type="match status" value="1"/>
</dbReference>
<dbReference type="GO" id="GO:0016747">
    <property type="term" value="F:acyltransferase activity, transferring groups other than amino-acyl groups"/>
    <property type="evidence" value="ECO:0007669"/>
    <property type="project" value="InterPro"/>
</dbReference>
<dbReference type="Gene3D" id="3.40.630.30">
    <property type="match status" value="1"/>
</dbReference>
<evidence type="ECO:0000259" key="3">
    <source>
        <dbReference type="PROSITE" id="PS51186"/>
    </source>
</evidence>
<reference evidence="4 5" key="1">
    <citation type="submission" date="2019-03" db="EMBL/GenBank/DDBJ databases">
        <title>Genomic analyses of the natural microbiome of Caenorhabditis elegans.</title>
        <authorList>
            <person name="Samuel B."/>
        </authorList>
    </citation>
    <scope>NUCLEOTIDE SEQUENCE [LARGE SCALE GENOMIC DNA]</scope>
    <source>
        <strain evidence="4 5">JUb65</strain>
    </source>
</reference>
<dbReference type="EMBL" id="SNVW01000003">
    <property type="protein sequence ID" value="TDN45171.1"/>
    <property type="molecule type" value="Genomic_DNA"/>
</dbReference>
<dbReference type="PANTHER" id="PTHR43877">
    <property type="entry name" value="AMINOALKYLPHOSPHONATE N-ACETYLTRANSFERASE-RELATED-RELATED"/>
    <property type="match status" value="1"/>
</dbReference>
<organism evidence="4 5">
    <name type="scientific">Curtobacterium flaccumfaciens</name>
    <dbReference type="NCBI Taxonomy" id="2035"/>
    <lineage>
        <taxon>Bacteria</taxon>
        <taxon>Bacillati</taxon>
        <taxon>Actinomycetota</taxon>
        <taxon>Actinomycetes</taxon>
        <taxon>Micrococcales</taxon>
        <taxon>Microbacteriaceae</taxon>
        <taxon>Curtobacterium</taxon>
    </lineage>
</organism>
<evidence type="ECO:0000256" key="2">
    <source>
        <dbReference type="ARBA" id="ARBA00023315"/>
    </source>
</evidence>
<dbReference type="Pfam" id="PF00583">
    <property type="entry name" value="Acetyltransf_1"/>
    <property type="match status" value="1"/>
</dbReference>
<keyword evidence="2" id="KW-0012">Acyltransferase</keyword>
<dbReference type="InterPro" id="IPR050832">
    <property type="entry name" value="Bact_Acetyltransf"/>
</dbReference>
<evidence type="ECO:0000313" key="5">
    <source>
        <dbReference type="Proteomes" id="UP000295764"/>
    </source>
</evidence>
<keyword evidence="1 4" id="KW-0808">Transferase</keyword>